<feature type="compositionally biased region" description="Basic and acidic residues" evidence="1">
    <location>
        <begin position="26"/>
        <end position="48"/>
    </location>
</feature>
<dbReference type="AlphaFoldDB" id="A0A3P7QYM3"/>
<protein>
    <submittedName>
        <fullName evidence="2">Uncharacterized protein</fullName>
    </submittedName>
</protein>
<keyword evidence="3" id="KW-1185">Reference proteome</keyword>
<gene>
    <name evidence="2" type="ORF">CGOC_LOCUS12634</name>
</gene>
<reference evidence="2 3" key="1">
    <citation type="submission" date="2018-11" db="EMBL/GenBank/DDBJ databases">
        <authorList>
            <consortium name="Pathogen Informatics"/>
        </authorList>
    </citation>
    <scope>NUCLEOTIDE SEQUENCE [LARGE SCALE GENOMIC DNA]</scope>
</reference>
<evidence type="ECO:0000256" key="1">
    <source>
        <dbReference type="SAM" id="MobiDB-lite"/>
    </source>
</evidence>
<evidence type="ECO:0000313" key="3">
    <source>
        <dbReference type="Proteomes" id="UP000271889"/>
    </source>
</evidence>
<name>A0A3P7QYM3_CYLGO</name>
<proteinExistence type="predicted"/>
<organism evidence="2 3">
    <name type="scientific">Cylicostephanus goldi</name>
    <name type="common">Nematode worm</name>
    <dbReference type="NCBI Taxonomy" id="71465"/>
    <lineage>
        <taxon>Eukaryota</taxon>
        <taxon>Metazoa</taxon>
        <taxon>Ecdysozoa</taxon>
        <taxon>Nematoda</taxon>
        <taxon>Chromadorea</taxon>
        <taxon>Rhabditida</taxon>
        <taxon>Rhabditina</taxon>
        <taxon>Rhabditomorpha</taxon>
        <taxon>Strongyloidea</taxon>
        <taxon>Strongylidae</taxon>
        <taxon>Cylicostephanus</taxon>
    </lineage>
</organism>
<accession>A0A3P7QYM3</accession>
<evidence type="ECO:0000313" key="2">
    <source>
        <dbReference type="EMBL" id="VDN34449.1"/>
    </source>
</evidence>
<sequence length="63" mass="6429">MNTQYDIDAEDQFSFDSLFTSFLHSGDGDGHGGDGGDGHGTNGEEIHGGDGGGVHDGGGDHHE</sequence>
<dbReference type="EMBL" id="UYRV01124612">
    <property type="protein sequence ID" value="VDN34449.1"/>
    <property type="molecule type" value="Genomic_DNA"/>
</dbReference>
<dbReference type="Proteomes" id="UP000271889">
    <property type="component" value="Unassembled WGS sequence"/>
</dbReference>
<feature type="region of interest" description="Disordered" evidence="1">
    <location>
        <begin position="22"/>
        <end position="63"/>
    </location>
</feature>